<keyword evidence="1" id="KW-0472">Membrane</keyword>
<evidence type="ECO:0000256" key="1">
    <source>
        <dbReference type="SAM" id="Phobius"/>
    </source>
</evidence>
<protein>
    <submittedName>
        <fullName evidence="2">Holin</fullName>
    </submittedName>
</protein>
<evidence type="ECO:0000313" key="2">
    <source>
        <dbReference type="EMBL" id="OUK02865.1"/>
    </source>
</evidence>
<dbReference type="AlphaFoldDB" id="A0A252CAP2"/>
<dbReference type="RefSeq" id="WP_086583263.1">
    <property type="nucleotide sequence ID" value="NZ_MUIZ01000009.1"/>
</dbReference>
<accession>A0A252CAP2</accession>
<evidence type="ECO:0000313" key="3">
    <source>
        <dbReference type="Proteomes" id="UP000194606"/>
    </source>
</evidence>
<keyword evidence="1" id="KW-0812">Transmembrane</keyword>
<keyword evidence="1" id="KW-1133">Transmembrane helix</keyword>
<dbReference type="Proteomes" id="UP000194606">
    <property type="component" value="Unassembled WGS sequence"/>
</dbReference>
<reference evidence="2 3" key="1">
    <citation type="submission" date="2017-02" db="EMBL/GenBank/DDBJ databases">
        <authorList>
            <person name="Peterson S.W."/>
        </authorList>
    </citation>
    <scope>NUCLEOTIDE SEQUENCE [LARGE SCALE GENOMIC DNA]</scope>
    <source>
        <strain evidence="2">159469</strain>
    </source>
</reference>
<name>A0A252CAP2_9LACT</name>
<dbReference type="EMBL" id="MUIZ01000009">
    <property type="protein sequence ID" value="OUK02865.1"/>
    <property type="molecule type" value="Genomic_DNA"/>
</dbReference>
<dbReference type="InterPro" id="IPR031616">
    <property type="entry name" value="BsrE-like"/>
</dbReference>
<proteinExistence type="predicted"/>
<organism evidence="2 3">
    <name type="scientific">Lactococcus petauri</name>
    <dbReference type="NCBI Taxonomy" id="1940789"/>
    <lineage>
        <taxon>Bacteria</taxon>
        <taxon>Bacillati</taxon>
        <taxon>Bacillota</taxon>
        <taxon>Bacilli</taxon>
        <taxon>Lactobacillales</taxon>
        <taxon>Streptococcaceae</taxon>
        <taxon>Lactococcus</taxon>
    </lineage>
</organism>
<comment type="caution">
    <text evidence="2">The sequence shown here is derived from an EMBL/GenBank/DDBJ whole genome shotgun (WGS) entry which is preliminary data.</text>
</comment>
<feature type="transmembrane region" description="Helical" evidence="1">
    <location>
        <begin position="6"/>
        <end position="28"/>
    </location>
</feature>
<sequence>MSVFESLVLMFTFGSFILGLIGLILEIIKSIKK</sequence>
<gene>
    <name evidence="2" type="ORF">BZZ03_10550</name>
</gene>
<dbReference type="Pfam" id="PF16935">
    <property type="entry name" value="Hol_Tox"/>
    <property type="match status" value="1"/>
</dbReference>